<protein>
    <submittedName>
        <fullName evidence="1">Uncharacterized protein</fullName>
    </submittedName>
</protein>
<dbReference type="Proteomes" id="UP000805193">
    <property type="component" value="Unassembled WGS sequence"/>
</dbReference>
<organism evidence="1 2">
    <name type="scientific">Ixodes persulcatus</name>
    <name type="common">Taiga tick</name>
    <dbReference type="NCBI Taxonomy" id="34615"/>
    <lineage>
        <taxon>Eukaryota</taxon>
        <taxon>Metazoa</taxon>
        <taxon>Ecdysozoa</taxon>
        <taxon>Arthropoda</taxon>
        <taxon>Chelicerata</taxon>
        <taxon>Arachnida</taxon>
        <taxon>Acari</taxon>
        <taxon>Parasitiformes</taxon>
        <taxon>Ixodida</taxon>
        <taxon>Ixodoidea</taxon>
        <taxon>Ixodidae</taxon>
        <taxon>Ixodinae</taxon>
        <taxon>Ixodes</taxon>
    </lineage>
</organism>
<feature type="non-terminal residue" evidence="1">
    <location>
        <position position="1"/>
    </location>
</feature>
<evidence type="ECO:0000313" key="2">
    <source>
        <dbReference type="Proteomes" id="UP000805193"/>
    </source>
</evidence>
<name>A0AC60QAB6_IXOPE</name>
<comment type="caution">
    <text evidence="1">The sequence shown here is derived from an EMBL/GenBank/DDBJ whole genome shotgun (WGS) entry which is preliminary data.</text>
</comment>
<reference evidence="1 2" key="1">
    <citation type="journal article" date="2020" name="Cell">
        <title>Large-Scale Comparative Analyses of Tick Genomes Elucidate Their Genetic Diversity and Vector Capacities.</title>
        <authorList>
            <consortium name="Tick Genome and Microbiome Consortium (TIGMIC)"/>
            <person name="Jia N."/>
            <person name="Wang J."/>
            <person name="Shi W."/>
            <person name="Du L."/>
            <person name="Sun Y."/>
            <person name="Zhan W."/>
            <person name="Jiang J.F."/>
            <person name="Wang Q."/>
            <person name="Zhang B."/>
            <person name="Ji P."/>
            <person name="Bell-Sakyi L."/>
            <person name="Cui X.M."/>
            <person name="Yuan T.T."/>
            <person name="Jiang B.G."/>
            <person name="Yang W.F."/>
            <person name="Lam T.T."/>
            <person name="Chang Q.C."/>
            <person name="Ding S.J."/>
            <person name="Wang X.J."/>
            <person name="Zhu J.G."/>
            <person name="Ruan X.D."/>
            <person name="Zhao L."/>
            <person name="Wei J.T."/>
            <person name="Ye R.Z."/>
            <person name="Que T.C."/>
            <person name="Du C.H."/>
            <person name="Zhou Y.H."/>
            <person name="Cheng J.X."/>
            <person name="Dai P.F."/>
            <person name="Guo W.B."/>
            <person name="Han X.H."/>
            <person name="Huang E.J."/>
            <person name="Li L.F."/>
            <person name="Wei W."/>
            <person name="Gao Y.C."/>
            <person name="Liu J.Z."/>
            <person name="Shao H.Z."/>
            <person name="Wang X."/>
            <person name="Wang C.C."/>
            <person name="Yang T.C."/>
            <person name="Huo Q.B."/>
            <person name="Li W."/>
            <person name="Chen H.Y."/>
            <person name="Chen S.E."/>
            <person name="Zhou L.G."/>
            <person name="Ni X.B."/>
            <person name="Tian J.H."/>
            <person name="Sheng Y."/>
            <person name="Liu T."/>
            <person name="Pan Y.S."/>
            <person name="Xia L.Y."/>
            <person name="Li J."/>
            <person name="Zhao F."/>
            <person name="Cao W.C."/>
        </authorList>
    </citation>
    <scope>NUCLEOTIDE SEQUENCE [LARGE SCALE GENOMIC DNA]</scope>
    <source>
        <strain evidence="1">Iper-2018</strain>
    </source>
</reference>
<accession>A0AC60QAB6</accession>
<dbReference type="EMBL" id="JABSTQ010009273">
    <property type="protein sequence ID" value="KAG0430959.1"/>
    <property type="molecule type" value="Genomic_DNA"/>
</dbReference>
<evidence type="ECO:0000313" key="1">
    <source>
        <dbReference type="EMBL" id="KAG0430959.1"/>
    </source>
</evidence>
<proteinExistence type="predicted"/>
<keyword evidence="2" id="KW-1185">Reference proteome</keyword>
<sequence length="64" mass="7082">ISKECKPVIANVYASSRTRFPETSAREVPETDSNDSGVWARTVAKYNAQCLSGKVASPKRRPRN</sequence>
<gene>
    <name evidence="1" type="ORF">HPB47_022221</name>
</gene>
<feature type="non-terminal residue" evidence="1">
    <location>
        <position position="64"/>
    </location>
</feature>